<feature type="non-terminal residue" evidence="1">
    <location>
        <position position="223"/>
    </location>
</feature>
<dbReference type="AlphaFoldDB" id="A0A9N9I7C6"/>
<dbReference type="OrthoDB" id="15001at2759"/>
<comment type="caution">
    <text evidence="1">The sequence shown here is derived from an EMBL/GenBank/DDBJ whole genome shotgun (WGS) entry which is preliminary data.</text>
</comment>
<dbReference type="EMBL" id="CAJVPQ010010448">
    <property type="protein sequence ID" value="CAG8722445.1"/>
    <property type="molecule type" value="Genomic_DNA"/>
</dbReference>
<evidence type="ECO:0000313" key="2">
    <source>
        <dbReference type="Proteomes" id="UP000789570"/>
    </source>
</evidence>
<keyword evidence="2" id="KW-1185">Reference proteome</keyword>
<organism evidence="1 2">
    <name type="scientific">Funneliformis caledonium</name>
    <dbReference type="NCBI Taxonomy" id="1117310"/>
    <lineage>
        <taxon>Eukaryota</taxon>
        <taxon>Fungi</taxon>
        <taxon>Fungi incertae sedis</taxon>
        <taxon>Mucoromycota</taxon>
        <taxon>Glomeromycotina</taxon>
        <taxon>Glomeromycetes</taxon>
        <taxon>Glomerales</taxon>
        <taxon>Glomeraceae</taxon>
        <taxon>Funneliformis</taxon>
    </lineage>
</organism>
<gene>
    <name evidence="1" type="ORF">FCALED_LOCUS14458</name>
</gene>
<reference evidence="1" key="1">
    <citation type="submission" date="2021-06" db="EMBL/GenBank/DDBJ databases">
        <authorList>
            <person name="Kallberg Y."/>
            <person name="Tangrot J."/>
            <person name="Rosling A."/>
        </authorList>
    </citation>
    <scope>NUCLEOTIDE SEQUENCE</scope>
    <source>
        <strain evidence="1">UK204</strain>
    </source>
</reference>
<dbReference type="Proteomes" id="UP000789570">
    <property type="component" value="Unassembled WGS sequence"/>
</dbReference>
<sequence>MTILEKPHLNQFVHPIIDSALWIFAKVNYIHGEIPLKALKTKVRADGVGFLNDVVNYPIICGEGARPGASQKKSIDDDDKNAKSMKALYNNIVIAEADSRHQLFTNLKIYGLTAFKTEVSLTMMDFRSVHRLFEIDHFGIPKDWIDMPNFVWMYEAVIKWALCVNSTREEFIKHRKKRRATRYSESTRTPQIHKDEANILTDGRRYHKNWHNSLGKGIDGREP</sequence>
<accession>A0A9N9I7C6</accession>
<name>A0A9N9I7C6_9GLOM</name>
<protein>
    <submittedName>
        <fullName evidence="1">12478_t:CDS:1</fullName>
    </submittedName>
</protein>
<proteinExistence type="predicted"/>
<evidence type="ECO:0000313" key="1">
    <source>
        <dbReference type="EMBL" id="CAG8722445.1"/>
    </source>
</evidence>